<feature type="transmembrane region" description="Helical" evidence="1">
    <location>
        <begin position="391"/>
        <end position="410"/>
    </location>
</feature>
<organism evidence="3 4">
    <name type="scientific">Nocardia arthritidis</name>
    <dbReference type="NCBI Taxonomy" id="228602"/>
    <lineage>
        <taxon>Bacteria</taxon>
        <taxon>Bacillati</taxon>
        <taxon>Actinomycetota</taxon>
        <taxon>Actinomycetes</taxon>
        <taxon>Mycobacteriales</taxon>
        <taxon>Nocardiaceae</taxon>
        <taxon>Nocardia</taxon>
    </lineage>
</organism>
<feature type="transmembrane region" description="Helical" evidence="1">
    <location>
        <begin position="230"/>
        <end position="250"/>
    </location>
</feature>
<keyword evidence="4" id="KW-1185">Reference proteome</keyword>
<keyword evidence="1" id="KW-0812">Transmembrane</keyword>
<keyword evidence="1" id="KW-1133">Transmembrane helix</keyword>
<evidence type="ECO:0000259" key="2">
    <source>
        <dbReference type="Pfam" id="PF20990"/>
    </source>
</evidence>
<evidence type="ECO:0000313" key="4">
    <source>
        <dbReference type="Proteomes" id="UP000503540"/>
    </source>
</evidence>
<gene>
    <name evidence="3" type="ORF">F5544_10055</name>
</gene>
<sequence length="537" mass="57065">MCLGYGPMLIIRGAAFGALLLALTTFFVVAPARAQDPPGATIKADIKLSEAGLLEVAETVTVPQGGRFHMLLPLRIVLHDNVERRFTVTDVATTGPGTAKSDGDKFVIDAPPGESTVKYTVHGVVSDAPGTQLFKWTGVLDADVAAIEASVISPSFRMGIADCRIGPAGRTTNCAGAHVEPDGVLQLRQDGLHRGDLLDVTLQLPPGTVPANAEIHDSSRSGAFTITTPVLIAFGVLLLALAAFGGYLVWTRRKDAAAPSSDKAVEPLWRNGNQTQFVSPGAVLPGQAGVLLHASANAAALAATVVDLAVRRYLWIEPIGESDWRITRAHPADEQLRDYERALYHALLPGDSATATISELPGTAIEPVRAALLSDAVGQGLLADRTRRRSLWLGVPLVLAGIGMTIALAVVGRNALVGAALLLGGIAALLLPRYLPARTGAGRQLVEQLAGFGSALEMLRPEQLSQSDRELVFARALPFTVVTGRADNWIRGFRDLPMAAGLYWFGGFDKDRDLRRFATHFPYFITALESSLATQPH</sequence>
<feature type="transmembrane region" description="Helical" evidence="1">
    <location>
        <begin position="416"/>
        <end position="435"/>
    </location>
</feature>
<feature type="domain" description="Predicted membrane protein YciQ-like C-terminal" evidence="2">
    <location>
        <begin position="280"/>
        <end position="492"/>
    </location>
</feature>
<reference evidence="3 4" key="1">
    <citation type="journal article" date="2019" name="ACS Chem. Biol.">
        <title>Identification and Mobilization of a Cryptic Antibiotic Biosynthesis Gene Locus from a Human-Pathogenic Nocardia Isolate.</title>
        <authorList>
            <person name="Herisse M."/>
            <person name="Ishida K."/>
            <person name="Porter J.L."/>
            <person name="Howden B."/>
            <person name="Hertweck C."/>
            <person name="Stinear T.P."/>
            <person name="Pidot S.J."/>
        </authorList>
    </citation>
    <scope>NUCLEOTIDE SEQUENCE [LARGE SCALE GENOMIC DNA]</scope>
    <source>
        <strain evidence="3 4">AUSMDU00012717</strain>
    </source>
</reference>
<dbReference type="Proteomes" id="UP000503540">
    <property type="component" value="Chromosome"/>
</dbReference>
<dbReference type="EMBL" id="CP046172">
    <property type="protein sequence ID" value="QIS09910.1"/>
    <property type="molecule type" value="Genomic_DNA"/>
</dbReference>
<name>A0A6G9Y9W3_9NOCA</name>
<protein>
    <submittedName>
        <fullName evidence="3">DUF2207 domain-containing protein</fullName>
    </submittedName>
</protein>
<dbReference type="Pfam" id="PF20990">
    <property type="entry name" value="DUF2207_C"/>
    <property type="match status" value="1"/>
</dbReference>
<accession>A0A6G9Y9W3</accession>
<dbReference type="InterPro" id="IPR048389">
    <property type="entry name" value="YciQ-like_C"/>
</dbReference>
<evidence type="ECO:0000313" key="3">
    <source>
        <dbReference type="EMBL" id="QIS09910.1"/>
    </source>
</evidence>
<dbReference type="AlphaFoldDB" id="A0A6G9Y9W3"/>
<dbReference type="KEGG" id="nah:F5544_10055"/>
<proteinExistence type="predicted"/>
<evidence type="ECO:0000256" key="1">
    <source>
        <dbReference type="SAM" id="Phobius"/>
    </source>
</evidence>
<keyword evidence="1" id="KW-0472">Membrane</keyword>